<keyword evidence="11" id="KW-0057">Aromatic amino acid biosynthesis</keyword>
<keyword evidence="7" id="KW-0808">Transferase</keyword>
<comment type="pathway">
    <text evidence="3">Metabolic intermediate biosynthesis; chorismate biosynthesis; chorismate from D-erythrose 4-phosphate and phosphoenolpyruvate: step 5/7.</text>
</comment>
<evidence type="ECO:0000256" key="1">
    <source>
        <dbReference type="ARBA" id="ARBA00002641"/>
    </source>
</evidence>
<dbReference type="FunFam" id="3.40.50.300:FF:001033">
    <property type="entry name" value="Shikimate kinase 2, chloroplastic"/>
    <property type="match status" value="1"/>
</dbReference>
<comment type="function">
    <text evidence="1">Catalyzes the specific phosphorylation of the 3-hydroxyl group of shikimic acid using ATP as a cosubstrate.</text>
</comment>
<accession>A0AAE1MGW7</accession>
<keyword evidence="14" id="KW-1185">Reference proteome</keyword>
<comment type="similarity">
    <text evidence="4">Belongs to the shikimate kinase family.</text>
</comment>
<dbReference type="Gene3D" id="3.40.50.300">
    <property type="entry name" value="P-loop containing nucleotide triphosphate hydrolases"/>
    <property type="match status" value="1"/>
</dbReference>
<evidence type="ECO:0000313" key="13">
    <source>
        <dbReference type="EMBL" id="KAK4264849.1"/>
    </source>
</evidence>
<dbReference type="PRINTS" id="PR01100">
    <property type="entry name" value="SHIKIMTKNASE"/>
</dbReference>
<dbReference type="PROSITE" id="PS01128">
    <property type="entry name" value="SHIKIMATE_KINASE"/>
    <property type="match status" value="1"/>
</dbReference>
<keyword evidence="10" id="KW-0067">ATP-binding</keyword>
<evidence type="ECO:0000256" key="10">
    <source>
        <dbReference type="ARBA" id="ARBA00022840"/>
    </source>
</evidence>
<proteinExistence type="inferred from homology"/>
<organism evidence="13 14">
    <name type="scientific">Acacia crassicarpa</name>
    <name type="common">northern wattle</name>
    <dbReference type="NCBI Taxonomy" id="499986"/>
    <lineage>
        <taxon>Eukaryota</taxon>
        <taxon>Viridiplantae</taxon>
        <taxon>Streptophyta</taxon>
        <taxon>Embryophyta</taxon>
        <taxon>Tracheophyta</taxon>
        <taxon>Spermatophyta</taxon>
        <taxon>Magnoliopsida</taxon>
        <taxon>eudicotyledons</taxon>
        <taxon>Gunneridae</taxon>
        <taxon>Pentapetalae</taxon>
        <taxon>rosids</taxon>
        <taxon>fabids</taxon>
        <taxon>Fabales</taxon>
        <taxon>Fabaceae</taxon>
        <taxon>Caesalpinioideae</taxon>
        <taxon>mimosoid clade</taxon>
        <taxon>Acacieae</taxon>
        <taxon>Acacia</taxon>
    </lineage>
</organism>
<dbReference type="InterPro" id="IPR031322">
    <property type="entry name" value="Shikimate/glucono_kinase"/>
</dbReference>
<evidence type="ECO:0000256" key="2">
    <source>
        <dbReference type="ARBA" id="ARBA00004229"/>
    </source>
</evidence>
<dbReference type="InterPro" id="IPR023000">
    <property type="entry name" value="Shikimate_kinase_CS"/>
</dbReference>
<dbReference type="GO" id="GO:0004765">
    <property type="term" value="F:shikimate kinase activity"/>
    <property type="evidence" value="ECO:0007669"/>
    <property type="project" value="UniProtKB-EC"/>
</dbReference>
<evidence type="ECO:0000256" key="9">
    <source>
        <dbReference type="ARBA" id="ARBA00022777"/>
    </source>
</evidence>
<comment type="catalytic activity">
    <reaction evidence="12">
        <text>shikimate + ATP = 3-phosphoshikimate + ADP + H(+)</text>
        <dbReference type="Rhea" id="RHEA:13121"/>
        <dbReference type="ChEBI" id="CHEBI:15378"/>
        <dbReference type="ChEBI" id="CHEBI:30616"/>
        <dbReference type="ChEBI" id="CHEBI:36208"/>
        <dbReference type="ChEBI" id="CHEBI:145989"/>
        <dbReference type="ChEBI" id="CHEBI:456216"/>
        <dbReference type="EC" id="2.7.1.71"/>
    </reaction>
</comment>
<dbReference type="InterPro" id="IPR027417">
    <property type="entry name" value="P-loop_NTPase"/>
</dbReference>
<keyword evidence="6" id="KW-0028">Amino-acid biosynthesis</keyword>
<comment type="caution">
    <text evidence="13">The sequence shown here is derived from an EMBL/GenBank/DDBJ whole genome shotgun (WGS) entry which is preliminary data.</text>
</comment>
<evidence type="ECO:0000256" key="8">
    <source>
        <dbReference type="ARBA" id="ARBA00022741"/>
    </source>
</evidence>
<dbReference type="SUPFAM" id="SSF52540">
    <property type="entry name" value="P-loop containing nucleoside triphosphate hydrolases"/>
    <property type="match status" value="1"/>
</dbReference>
<keyword evidence="8" id="KW-0547">Nucleotide-binding</keyword>
<gene>
    <name evidence="13" type="ORF">QN277_025972</name>
</gene>
<reference evidence="13" key="1">
    <citation type="submission" date="2023-10" db="EMBL/GenBank/DDBJ databases">
        <title>Chromosome-level genome of the transformable northern wattle, Acacia crassicarpa.</title>
        <authorList>
            <person name="Massaro I."/>
            <person name="Sinha N.R."/>
            <person name="Poethig S."/>
            <person name="Leichty A.R."/>
        </authorList>
    </citation>
    <scope>NUCLEOTIDE SEQUENCE</scope>
    <source>
        <strain evidence="13">Acra3RX</strain>
        <tissue evidence="13">Leaf</tissue>
    </source>
</reference>
<evidence type="ECO:0000313" key="14">
    <source>
        <dbReference type="Proteomes" id="UP001293593"/>
    </source>
</evidence>
<evidence type="ECO:0000256" key="6">
    <source>
        <dbReference type="ARBA" id="ARBA00022605"/>
    </source>
</evidence>
<name>A0AAE1MGW7_9FABA</name>
<evidence type="ECO:0000256" key="12">
    <source>
        <dbReference type="ARBA" id="ARBA00048567"/>
    </source>
</evidence>
<protein>
    <recommendedName>
        <fullName evidence="5">shikimate kinase</fullName>
        <ecNumber evidence="5">2.7.1.71</ecNumber>
    </recommendedName>
</protein>
<sequence length="304" mass="33537">MEIVAARSLQFPTFVSSERLGAKHGGSLKLCPGIREKRLQVFVSANWQSGKPLQSRRTRTPLKLACSCNNSPVSTLEVGGFQVSSDEELIIKNNSQDFEKHLNGRCIYLVGMMGSGKTTVGKILSEVLKYDFYDCDDLIEEEVGGASVADIFKHRGEGFFRDKETGVLKKLSVMNRLVIATGGGAVIRPINWKYMHKGVSIWLDVPVEALAHRITAVGTDSRPLLHNETGDAYTQTLRRLSSLLDERFEAYANAKARVSLENIAAKLGDRDVLDLSPITIAIEAMMQVMSFLKSRGGHYADASR</sequence>
<dbReference type="EC" id="2.7.1.71" evidence="5"/>
<dbReference type="EMBL" id="JAWXYG010000008">
    <property type="protein sequence ID" value="KAK4264849.1"/>
    <property type="molecule type" value="Genomic_DNA"/>
</dbReference>
<dbReference type="AlphaFoldDB" id="A0AAE1MGW7"/>
<evidence type="ECO:0000256" key="3">
    <source>
        <dbReference type="ARBA" id="ARBA00004842"/>
    </source>
</evidence>
<dbReference type="GO" id="GO:0009073">
    <property type="term" value="P:aromatic amino acid family biosynthetic process"/>
    <property type="evidence" value="ECO:0007669"/>
    <property type="project" value="UniProtKB-KW"/>
</dbReference>
<dbReference type="GO" id="GO:0008652">
    <property type="term" value="P:amino acid biosynthetic process"/>
    <property type="evidence" value="ECO:0007669"/>
    <property type="project" value="UniProtKB-KW"/>
</dbReference>
<evidence type="ECO:0000256" key="5">
    <source>
        <dbReference type="ARBA" id="ARBA00012154"/>
    </source>
</evidence>
<dbReference type="Proteomes" id="UP001293593">
    <property type="component" value="Unassembled WGS sequence"/>
</dbReference>
<dbReference type="InterPro" id="IPR000623">
    <property type="entry name" value="Shikimate_kinase/TSH1"/>
</dbReference>
<dbReference type="GO" id="GO:0005829">
    <property type="term" value="C:cytosol"/>
    <property type="evidence" value="ECO:0007669"/>
    <property type="project" value="TreeGrafter"/>
</dbReference>
<dbReference type="HAMAP" id="MF_00109">
    <property type="entry name" value="Shikimate_kinase"/>
    <property type="match status" value="1"/>
</dbReference>
<dbReference type="PANTHER" id="PTHR21087:SF16">
    <property type="entry name" value="SHIKIMATE KINASE 1, CHLOROPLASTIC"/>
    <property type="match status" value="1"/>
</dbReference>
<comment type="subcellular location">
    <subcellularLocation>
        <location evidence="2">Plastid</location>
        <location evidence="2">Chloroplast</location>
    </subcellularLocation>
</comment>
<dbReference type="PANTHER" id="PTHR21087">
    <property type="entry name" value="SHIKIMATE KINASE"/>
    <property type="match status" value="1"/>
</dbReference>
<evidence type="ECO:0000256" key="11">
    <source>
        <dbReference type="ARBA" id="ARBA00023141"/>
    </source>
</evidence>
<evidence type="ECO:0000256" key="7">
    <source>
        <dbReference type="ARBA" id="ARBA00022679"/>
    </source>
</evidence>
<dbReference type="CDD" id="cd00464">
    <property type="entry name" value="SK"/>
    <property type="match status" value="1"/>
</dbReference>
<dbReference type="GO" id="GO:0005524">
    <property type="term" value="F:ATP binding"/>
    <property type="evidence" value="ECO:0007669"/>
    <property type="project" value="UniProtKB-KW"/>
</dbReference>
<dbReference type="GO" id="GO:0009507">
    <property type="term" value="C:chloroplast"/>
    <property type="evidence" value="ECO:0007669"/>
    <property type="project" value="UniProtKB-SubCell"/>
</dbReference>
<keyword evidence="9" id="KW-0418">Kinase</keyword>
<evidence type="ECO:0000256" key="4">
    <source>
        <dbReference type="ARBA" id="ARBA00006997"/>
    </source>
</evidence>
<dbReference type="Pfam" id="PF01202">
    <property type="entry name" value="SKI"/>
    <property type="match status" value="1"/>
</dbReference>